<dbReference type="CDD" id="cd00063">
    <property type="entry name" value="FN3"/>
    <property type="match status" value="1"/>
</dbReference>
<evidence type="ECO:0000313" key="3">
    <source>
        <dbReference type="EMBL" id="QBK87384.1"/>
    </source>
</evidence>
<dbReference type="PROSITE" id="PS50853">
    <property type="entry name" value="FN3"/>
    <property type="match status" value="1"/>
</dbReference>
<proteinExistence type="predicted"/>
<keyword evidence="1" id="KW-0812">Transmembrane</keyword>
<dbReference type="InterPro" id="IPR036116">
    <property type="entry name" value="FN3_sf"/>
</dbReference>
<dbReference type="SMART" id="SM00060">
    <property type="entry name" value="FN3"/>
    <property type="match status" value="1"/>
</dbReference>
<name>A0A481YXW6_9VIRU</name>
<dbReference type="Gene3D" id="2.60.40.10">
    <property type="entry name" value="Immunoglobulins"/>
    <property type="match status" value="1"/>
</dbReference>
<keyword evidence="1" id="KW-1133">Transmembrane helix</keyword>
<reference evidence="3" key="1">
    <citation type="journal article" date="2019" name="MBio">
        <title>Virus Genomes from Deep Sea Sediments Expand the Ocean Megavirome and Support Independent Origins of Viral Gigantism.</title>
        <authorList>
            <person name="Backstrom D."/>
            <person name="Yutin N."/>
            <person name="Jorgensen S.L."/>
            <person name="Dharamshi J."/>
            <person name="Homa F."/>
            <person name="Zaremba-Niedwiedzka K."/>
            <person name="Spang A."/>
            <person name="Wolf Y.I."/>
            <person name="Koonin E.V."/>
            <person name="Ettema T.J."/>
        </authorList>
    </citation>
    <scope>NUCLEOTIDE SEQUENCE</scope>
</reference>
<accession>A0A481YXW6</accession>
<dbReference type="InterPro" id="IPR003961">
    <property type="entry name" value="FN3_dom"/>
</dbReference>
<dbReference type="InterPro" id="IPR013783">
    <property type="entry name" value="Ig-like_fold"/>
</dbReference>
<evidence type="ECO:0000259" key="2">
    <source>
        <dbReference type="PROSITE" id="PS50853"/>
    </source>
</evidence>
<gene>
    <name evidence="3" type="ORF">LCMAC201_02940</name>
</gene>
<dbReference type="SUPFAM" id="SSF49265">
    <property type="entry name" value="Fibronectin type III"/>
    <property type="match status" value="1"/>
</dbReference>
<feature type="domain" description="Fibronectin type-III" evidence="2">
    <location>
        <begin position="14"/>
        <end position="108"/>
    </location>
</feature>
<keyword evidence="1" id="KW-0472">Membrane</keyword>
<organism evidence="3">
    <name type="scientific">Marseillevirus LCMAC201</name>
    <dbReference type="NCBI Taxonomy" id="2506605"/>
    <lineage>
        <taxon>Viruses</taxon>
        <taxon>Varidnaviria</taxon>
        <taxon>Bamfordvirae</taxon>
        <taxon>Nucleocytoviricota</taxon>
        <taxon>Megaviricetes</taxon>
        <taxon>Pimascovirales</taxon>
        <taxon>Pimascovirales incertae sedis</taxon>
        <taxon>Marseilleviridae</taxon>
    </lineage>
</organism>
<evidence type="ECO:0000256" key="1">
    <source>
        <dbReference type="SAM" id="Phobius"/>
    </source>
</evidence>
<dbReference type="Pfam" id="PF00041">
    <property type="entry name" value="fn3"/>
    <property type="match status" value="1"/>
</dbReference>
<protein>
    <recommendedName>
        <fullName evidence="2">Fibronectin type-III domain-containing protein</fullName>
    </recommendedName>
</protein>
<sequence>MVVGFIASDPGLSKPTNIKVVANINSVKITWNPTSGADHYIVKVYLASDDHNGENNSTFLMTVRKPEVDIDIGLHSETEYRVSVTAKQGGNGNLHSDSTFATFITKSLPLTPPDPCTGCSNNNDCTGCLDNAVCISEHCKACDSDSECYNNRQVCIDAECQNCSGDSACQHGYGDEYVCDKATTVAMCIAETPSQGLILLLTFGMIGIICIVGFLLFMFNRNKNMKID</sequence>
<feature type="transmembrane region" description="Helical" evidence="1">
    <location>
        <begin position="197"/>
        <end position="219"/>
    </location>
</feature>
<dbReference type="EMBL" id="MK500350">
    <property type="protein sequence ID" value="QBK87384.1"/>
    <property type="molecule type" value="Genomic_DNA"/>
</dbReference>